<evidence type="ECO:0000313" key="3">
    <source>
        <dbReference type="Proteomes" id="UP000241912"/>
    </source>
</evidence>
<evidence type="ECO:0000256" key="1">
    <source>
        <dbReference type="SAM" id="MobiDB-lite"/>
    </source>
</evidence>
<comment type="caution">
    <text evidence="2">The sequence shown here is derived from an EMBL/GenBank/DDBJ whole genome shotgun (WGS) entry which is preliminary data.</text>
</comment>
<reference evidence="2 3" key="1">
    <citation type="submission" date="2018-03" db="EMBL/GenBank/DDBJ databases">
        <title>Draft genome of Nitrosomonas supralitoralis APG5.</title>
        <authorList>
            <person name="Urakawa H."/>
            <person name="Lopez J.V."/>
        </authorList>
    </citation>
    <scope>NUCLEOTIDE SEQUENCE [LARGE SCALE GENOMIC DNA]</scope>
    <source>
        <strain evidence="2 3">APG5</strain>
    </source>
</reference>
<dbReference type="AlphaFoldDB" id="A0A2P7NQY2"/>
<feature type="compositionally biased region" description="Basic residues" evidence="1">
    <location>
        <begin position="47"/>
        <end position="57"/>
    </location>
</feature>
<dbReference type="Proteomes" id="UP000241912">
    <property type="component" value="Unassembled WGS sequence"/>
</dbReference>
<feature type="region of interest" description="Disordered" evidence="1">
    <location>
        <begin position="43"/>
        <end position="63"/>
    </location>
</feature>
<organism evidence="2 3">
    <name type="scientific">Nitrosomonas supralitoralis</name>
    <dbReference type="NCBI Taxonomy" id="2116706"/>
    <lineage>
        <taxon>Bacteria</taxon>
        <taxon>Pseudomonadati</taxon>
        <taxon>Pseudomonadota</taxon>
        <taxon>Betaproteobacteria</taxon>
        <taxon>Nitrosomonadales</taxon>
        <taxon>Nitrosomonadaceae</taxon>
        <taxon>Nitrosomonas</taxon>
    </lineage>
</organism>
<gene>
    <name evidence="2" type="ORF">C7H79_16635</name>
</gene>
<protein>
    <recommendedName>
        <fullName evidence="4">Stability/partitioning determinant</fullName>
    </recommendedName>
</protein>
<keyword evidence="3" id="KW-1185">Reference proteome</keyword>
<dbReference type="OrthoDB" id="8547894at2"/>
<evidence type="ECO:0000313" key="2">
    <source>
        <dbReference type="EMBL" id="PSJ15875.1"/>
    </source>
</evidence>
<name>A0A2P7NQY2_9PROT</name>
<evidence type="ECO:0008006" key="4">
    <source>
        <dbReference type="Google" id="ProtNLM"/>
    </source>
</evidence>
<dbReference type="RefSeq" id="WP_106708358.1">
    <property type="nucleotide sequence ID" value="NZ_PXXU01000115.1"/>
</dbReference>
<dbReference type="EMBL" id="PXXU01000115">
    <property type="protein sequence ID" value="PSJ15875.1"/>
    <property type="molecule type" value="Genomic_DNA"/>
</dbReference>
<proteinExistence type="predicted"/>
<sequence>MTKERAHLNLSDDLDISEFLPVKKERNRETELKNLEKIAEHSGFVSRKNKSQRRRKPQSPFKNQLNLKCREGIKELFQDIGEQLGVHDHTTFEQALVALMEKNGLNDLLQRYKDVEIKKF</sequence>
<accession>A0A2P7NQY2</accession>